<dbReference type="EMBL" id="ARPM03000124">
    <property type="protein sequence ID" value="ETZ05038.1"/>
    <property type="molecule type" value="Genomic_DNA"/>
</dbReference>
<dbReference type="Proteomes" id="UP000026922">
    <property type="component" value="Unassembled WGS sequence"/>
</dbReference>
<evidence type="ECO:0000313" key="3">
    <source>
        <dbReference type="Proteomes" id="UP000026922"/>
    </source>
</evidence>
<dbReference type="EMBL" id="ARPM03000149">
    <property type="protein sequence ID" value="ETZ04795.1"/>
    <property type="molecule type" value="Genomic_DNA"/>
</dbReference>
<dbReference type="AlphaFoldDB" id="A0A061JHX5"/>
<sequence>MFFLKFFTLKCFGIAYNKIYMSKYKKGNFLLLGLGVMGSQSAFSDLDSSNLDSSSPWLWRNFEDFKDEWNKKAYALRYAPDALKRFEKDISLKTKEIIRAHKSLVEVSNSGDLTEKNAEKVKKAFSNLAKYIWEFRKEDKEKKFLETIVNNKGELCQNFFNPKQNLKADYCERLITEALGGVKNTTFSTKSFFNSSQNFKK</sequence>
<evidence type="ECO:0000313" key="2">
    <source>
        <dbReference type="EMBL" id="ETZ05038.1"/>
    </source>
</evidence>
<organism evidence="2 3">
    <name type="scientific">Holospora undulata HU1</name>
    <dbReference type="NCBI Taxonomy" id="1321371"/>
    <lineage>
        <taxon>Bacteria</taxon>
        <taxon>Pseudomonadati</taxon>
        <taxon>Pseudomonadota</taxon>
        <taxon>Alphaproteobacteria</taxon>
        <taxon>Holosporales</taxon>
        <taxon>Holosporaceae</taxon>
        <taxon>Holospora</taxon>
    </lineage>
</organism>
<protein>
    <submittedName>
        <fullName evidence="2">Uncharacterized protein</fullName>
    </submittedName>
</protein>
<proteinExistence type="predicted"/>
<keyword evidence="3" id="KW-1185">Reference proteome</keyword>
<name>A0A061JHX5_9PROT</name>
<gene>
    <name evidence="2" type="ORF">K737_300553</name>
    <name evidence="1" type="ORF">K737_300798</name>
</gene>
<reference evidence="2 3" key="1">
    <citation type="journal article" date="2013" name="Genome Announc.">
        <title>Draft Genome Sequence of Holospora undulata Strain HU1, a Micronucleus-Specific Symbiont of the Ciliate Paramecium caudatum.</title>
        <authorList>
            <person name="Dohra H."/>
            <person name="Suzuki H."/>
            <person name="Suzuki T."/>
            <person name="Tanaka K."/>
            <person name="Fujishima M."/>
        </authorList>
    </citation>
    <scope>NUCLEOTIDE SEQUENCE [LARGE SCALE GENOMIC DNA]</scope>
    <source>
        <strain evidence="2 3">HU1</strain>
    </source>
</reference>
<accession>A0A061JHX5</accession>
<comment type="caution">
    <text evidence="2">The sequence shown here is derived from an EMBL/GenBank/DDBJ whole genome shotgun (WGS) entry which is preliminary data.</text>
</comment>
<evidence type="ECO:0000313" key="1">
    <source>
        <dbReference type="EMBL" id="ETZ04795.1"/>
    </source>
</evidence>